<keyword evidence="1" id="KW-0812">Transmembrane</keyword>
<dbReference type="Proteomes" id="UP000435187">
    <property type="component" value="Unassembled WGS sequence"/>
</dbReference>
<keyword evidence="3" id="KW-1185">Reference proteome</keyword>
<gene>
    <name evidence="2" type="ORF">GH885_10485</name>
</gene>
<dbReference type="RefSeq" id="WP_153835426.1">
    <property type="nucleotide sequence ID" value="NZ_JBHUMW010000011.1"/>
</dbReference>
<organism evidence="2 3">
    <name type="scientific">Gracilibacillus thailandensis</name>
    <dbReference type="NCBI Taxonomy" id="563735"/>
    <lineage>
        <taxon>Bacteria</taxon>
        <taxon>Bacillati</taxon>
        <taxon>Bacillota</taxon>
        <taxon>Bacilli</taxon>
        <taxon>Bacillales</taxon>
        <taxon>Bacillaceae</taxon>
        <taxon>Gracilibacillus</taxon>
    </lineage>
</organism>
<feature type="transmembrane region" description="Helical" evidence="1">
    <location>
        <begin position="147"/>
        <end position="172"/>
    </location>
</feature>
<dbReference type="AlphaFoldDB" id="A0A6N7QXI8"/>
<evidence type="ECO:0000313" key="2">
    <source>
        <dbReference type="EMBL" id="MRI66757.1"/>
    </source>
</evidence>
<dbReference type="EMBL" id="WJEE01000020">
    <property type="protein sequence ID" value="MRI66757.1"/>
    <property type="molecule type" value="Genomic_DNA"/>
</dbReference>
<dbReference type="InterPro" id="IPR009339">
    <property type="entry name" value="DUF998"/>
</dbReference>
<feature type="transmembrane region" description="Helical" evidence="1">
    <location>
        <begin position="123"/>
        <end position="141"/>
    </location>
</feature>
<keyword evidence="1" id="KW-1133">Transmembrane helix</keyword>
<proteinExistence type="predicted"/>
<feature type="transmembrane region" description="Helical" evidence="1">
    <location>
        <begin position="6"/>
        <end position="22"/>
    </location>
</feature>
<reference evidence="2 3" key="1">
    <citation type="submission" date="2019-10" db="EMBL/GenBank/DDBJ databases">
        <title>Gracilibacillus salitolerans sp. nov., a moderate halophile isolated from a saline soil in northwest China.</title>
        <authorList>
            <person name="Gan L."/>
        </authorList>
    </citation>
    <scope>NUCLEOTIDE SEQUENCE [LARGE SCALE GENOMIC DNA]</scope>
    <source>
        <strain evidence="2 3">TP2-8</strain>
    </source>
</reference>
<feature type="transmembrane region" description="Helical" evidence="1">
    <location>
        <begin position="179"/>
        <end position="199"/>
    </location>
</feature>
<feature type="transmembrane region" description="Helical" evidence="1">
    <location>
        <begin position="34"/>
        <end position="51"/>
    </location>
</feature>
<keyword evidence="1" id="KW-0472">Membrane</keyword>
<dbReference type="Pfam" id="PF06197">
    <property type="entry name" value="DUF998"/>
    <property type="match status" value="1"/>
</dbReference>
<comment type="caution">
    <text evidence="2">The sequence shown here is derived from an EMBL/GenBank/DDBJ whole genome shotgun (WGS) entry which is preliminary data.</text>
</comment>
<sequence>MYTSYIWMAALTVISFLIVLLLRNQRTIIARIGFVSWISLSLYFIFEYIVIQATTAPYHSLDQPMSDLGVTSCGTNTYPLAPYEICSPYHLLMNWTFAVTGIVIFVGAIALHQFWPDNKKTSIATVLLVIFGLSYNISGIIPADINFLWHTLGSMPGMIVQIPALVLISIAIRNEKPSLAIFTCICTVVTTCSLILLFYQPPFISLPGGLLQRILYGAVYFWMVITAVVLWRNLNFERSGR</sequence>
<evidence type="ECO:0000313" key="3">
    <source>
        <dbReference type="Proteomes" id="UP000435187"/>
    </source>
</evidence>
<evidence type="ECO:0000256" key="1">
    <source>
        <dbReference type="SAM" id="Phobius"/>
    </source>
</evidence>
<protein>
    <submittedName>
        <fullName evidence="2">DUF998 domain-containing protein</fullName>
    </submittedName>
</protein>
<feature type="transmembrane region" description="Helical" evidence="1">
    <location>
        <begin position="92"/>
        <end position="111"/>
    </location>
</feature>
<accession>A0A6N7QXI8</accession>
<name>A0A6N7QXI8_9BACI</name>
<feature type="transmembrane region" description="Helical" evidence="1">
    <location>
        <begin position="211"/>
        <end position="231"/>
    </location>
</feature>